<protein>
    <submittedName>
        <fullName evidence="1">Uncharacterized protein</fullName>
    </submittedName>
</protein>
<sequence length="175" mass="18608">MDRPLAALPDLADVACVVVEAGRHAAVIDRHAQSAAPAVATVSPYSEPLAGSAESVASVAAPSPSSGDLAPLPVALTPFRDRGHYRGAFAWVADLGNILRPVLGIRAGLPRAERERITRELCLRGDLWITVQCGVVHVFGRPGSDADLCLAGERPPLVDFDPRPRPTELRRQVQT</sequence>
<keyword evidence="2" id="KW-1185">Reference proteome</keyword>
<dbReference type="EMBL" id="JAIRAU010000045">
    <property type="protein sequence ID" value="MBZ5713949.1"/>
    <property type="molecule type" value="Genomic_DNA"/>
</dbReference>
<dbReference type="Proteomes" id="UP001139031">
    <property type="component" value="Unassembled WGS sequence"/>
</dbReference>
<comment type="caution">
    <text evidence="1">The sequence shown here is derived from an EMBL/GenBank/DDBJ whole genome shotgun (WGS) entry which is preliminary data.</text>
</comment>
<name>A0ABS7U0G7_9BACT</name>
<reference evidence="1" key="1">
    <citation type="submission" date="2021-08" db="EMBL/GenBank/DDBJ databases">
        <authorList>
            <person name="Stevens D.C."/>
        </authorList>
    </citation>
    <scope>NUCLEOTIDE SEQUENCE</scope>
    <source>
        <strain evidence="1">DSM 53165</strain>
    </source>
</reference>
<dbReference type="RefSeq" id="WP_224195684.1">
    <property type="nucleotide sequence ID" value="NZ_JAIRAU010000045.1"/>
</dbReference>
<evidence type="ECO:0000313" key="1">
    <source>
        <dbReference type="EMBL" id="MBZ5713949.1"/>
    </source>
</evidence>
<accession>A0ABS7U0G7</accession>
<proteinExistence type="predicted"/>
<organism evidence="1 2">
    <name type="scientific">Nannocystis pusilla</name>
    <dbReference type="NCBI Taxonomy" id="889268"/>
    <lineage>
        <taxon>Bacteria</taxon>
        <taxon>Pseudomonadati</taxon>
        <taxon>Myxococcota</taxon>
        <taxon>Polyangia</taxon>
        <taxon>Nannocystales</taxon>
        <taxon>Nannocystaceae</taxon>
        <taxon>Nannocystis</taxon>
    </lineage>
</organism>
<gene>
    <name evidence="1" type="ORF">K7C98_32355</name>
</gene>
<evidence type="ECO:0000313" key="2">
    <source>
        <dbReference type="Proteomes" id="UP001139031"/>
    </source>
</evidence>